<feature type="region of interest" description="Disordered" evidence="1">
    <location>
        <begin position="1039"/>
        <end position="1069"/>
    </location>
</feature>
<feature type="compositionally biased region" description="Polar residues" evidence="1">
    <location>
        <begin position="830"/>
        <end position="841"/>
    </location>
</feature>
<feature type="compositionally biased region" description="Basic and acidic residues" evidence="1">
    <location>
        <begin position="1472"/>
        <end position="1481"/>
    </location>
</feature>
<dbReference type="OrthoDB" id="333112at2759"/>
<evidence type="ECO:0000313" key="2">
    <source>
        <dbReference type="EMBL" id="PHJ24645.1"/>
    </source>
</evidence>
<dbReference type="GO" id="GO:0000963">
    <property type="term" value="P:mitochondrial RNA processing"/>
    <property type="evidence" value="ECO:0007669"/>
    <property type="project" value="TreeGrafter"/>
</dbReference>
<dbReference type="GO" id="GO:0005759">
    <property type="term" value="C:mitochondrial matrix"/>
    <property type="evidence" value="ECO:0007669"/>
    <property type="project" value="TreeGrafter"/>
</dbReference>
<keyword evidence="3" id="KW-1185">Reference proteome</keyword>
<gene>
    <name evidence="2" type="ORF">CSUI_001510</name>
</gene>
<feature type="compositionally biased region" description="Polar residues" evidence="1">
    <location>
        <begin position="649"/>
        <end position="659"/>
    </location>
</feature>
<feature type="region of interest" description="Disordered" evidence="1">
    <location>
        <begin position="625"/>
        <end position="670"/>
    </location>
</feature>
<reference evidence="2 3" key="1">
    <citation type="journal article" date="2017" name="Int. J. Parasitol.">
        <title>The genome of the protozoan parasite Cystoisospora suis and a reverse vaccinology approach to identify vaccine candidates.</title>
        <authorList>
            <person name="Palmieri N."/>
            <person name="Shrestha A."/>
            <person name="Ruttkowski B."/>
            <person name="Beck T."/>
            <person name="Vogl C."/>
            <person name="Tomley F."/>
            <person name="Blake D.P."/>
            <person name="Joachim A."/>
        </authorList>
    </citation>
    <scope>NUCLEOTIDE SEQUENCE [LARGE SCALE GENOMIC DNA]</scope>
    <source>
        <strain evidence="2 3">Wien I</strain>
    </source>
</reference>
<dbReference type="GO" id="GO:0044528">
    <property type="term" value="P:regulation of mitochondrial mRNA stability"/>
    <property type="evidence" value="ECO:0007669"/>
    <property type="project" value="TreeGrafter"/>
</dbReference>
<comment type="caution">
    <text evidence="2">The sequence shown here is derived from an EMBL/GenBank/DDBJ whole genome shotgun (WGS) entry which is preliminary data.</text>
</comment>
<dbReference type="EMBL" id="MIGC01000607">
    <property type="protein sequence ID" value="PHJ24645.1"/>
    <property type="molecule type" value="Genomic_DNA"/>
</dbReference>
<name>A0A2C6LC30_9APIC</name>
<evidence type="ECO:0000256" key="1">
    <source>
        <dbReference type="SAM" id="MobiDB-lite"/>
    </source>
</evidence>
<feature type="region of interest" description="Disordered" evidence="1">
    <location>
        <begin position="1468"/>
        <end position="1503"/>
    </location>
</feature>
<feature type="region of interest" description="Disordered" evidence="1">
    <location>
        <begin position="560"/>
        <end position="579"/>
    </location>
</feature>
<sequence>MALPLFRITSLGESNMKDNRGLLSVSCLLSSTCLRPRRASAVSGSAHLSLPALSCFPSRSHDYGRCWRMCPVVTNLTYRQGHWWPGGQDSTPLSQAGFASVTGYQESLRETRKGQPSPTKEPLSCLSPSGFHRGGTSLHLPVSRPFGSPPRKFLQGRESLSLLPQISATPSSKSVYLPTCYLHRHGEESSQKSWERDGLESLFSSRAVLKKDTHSHHTPVATSSPVREWRRDLVVFTGNATKGQVTLASRNSLSLLSGEANVYSGHGAVGKSKSDTFQRAKVWRLSRAPREWAGNKLLSSHETSLEYAVRSFSYPSAFSFRRRDSSSGPKRQAALSSSRDGGQSLRHQQARRYQQEEKNTQRRTSYVDESKRDYALCSVPGFLQTGRSPHRNYGTSSPTKVRTRIPERSGSDDNSASGSLYRSISPSEGGTLPNRRQPSPLRHSFWPPSLLSSDSRGGPRGHSSSLSEDKKLRKRSAFLSASIRGGGVPVEQVQFACTEMAEKGLPPSAVFWKEIADFVVTKCAVDGSSGSGVKICWLKELNGTLDASRMSSSVAGASSPFATTSPSLPSPSSSPLPRCSSPSESSFSLLEASQPSFLLTVPDFCFTVHAFARAGVLACETIPASTSVPSDSRPRFSSVPHLQPPGWTSAGSDPLSFSSPPDRHAVSVPHSSTPFPRFAAELPANRPPGDSSLDRLVYHCPASIHSAGRLYMTAAHLFVRYPSAFRGGDVALLTAAFVKANLQYEQFYYDLLDFLLAPLPAPSSLPTATTPVTRSADKTKVLPSSDLSRSPKPGPLSSVAQTSASCAKPCHTSSLRRSRSASASPKKEISLSSFHGSQSPTEELESAFPESLENSSRLANLDFEPWAVATLLYAIASAPVTLPRPQLLRVFHLFADYLLGIDQQQPREKSRGQEVSECVPNSITDSCANASGSRGATQQRHRFPKEMILCKMESNNSWRGLSPFSNVMPLWDLELPSLATLAKAFIRVRCNRPDLFENARLVLDKAVLPQLTKTDGAEADFSACAVKVQQVEEEVTHWGESEPICGDKVSGRPARGDGRRSDKRKSGGEYIQSGAWASQEGTYPGSYQKLFHENGSARDRRGKPEGRKETLCEDRGAGDIKEEKGLGIALLNSKQVTPDRRVDNATVGRQKSCLPMSVASSPSRPSTCDVVPPPGTPVVPLSREGVAGFSPYASPAFQFRATVSRPRGMSVEQALVIFFDVLVDLLSGSLNSSLTTVGRDGVRGEWGKSKRERPSQVGGERDAARLGTLRKIVGLLLPHVKKNMELSGVMTLCFALSKMAGREAEFLRPLLEAVAFRAREELQRSVFRRGSLDAHPTEGSRRGGVTLSRRDVSNFAQCFGRLAYSDPLFLEALDMWVPREATRCAPQDIVGILYAYRQLRHAPARPEVLEALLNATSRLAPQLTVQQVVTVFSSFSRLRTTTSATNAQATFSTLCELLLQTSNMRHYVGDSGENRRQDFTPKPRRSRKGSSREADLRPGPLVERGSSGNDLLLTPLHLSAILGALGRMGICHEAFFRAAGNLLCADGLQRVFFWDLHAIKDAYARTNFKHPALYALVEKHLSRMPRRPKGHFTLSVDANLSVRDVRQADVEQNNMLARETSN</sequence>
<accession>A0A2C6LC30</accession>
<feature type="compositionally biased region" description="Polar residues" evidence="1">
    <location>
        <begin position="334"/>
        <end position="347"/>
    </location>
</feature>
<protein>
    <submittedName>
        <fullName evidence="2">Transcription termination factor rho</fullName>
    </submittedName>
</protein>
<feature type="compositionally biased region" description="Polar residues" evidence="1">
    <location>
        <begin position="412"/>
        <end position="428"/>
    </location>
</feature>
<dbReference type="PANTHER" id="PTHR21228:SF40">
    <property type="entry name" value="LD45607P"/>
    <property type="match status" value="1"/>
</dbReference>
<evidence type="ECO:0000313" key="3">
    <source>
        <dbReference type="Proteomes" id="UP000221165"/>
    </source>
</evidence>
<feature type="region of interest" description="Disordered" evidence="1">
    <location>
        <begin position="766"/>
        <end position="848"/>
    </location>
</feature>
<dbReference type="PANTHER" id="PTHR21228">
    <property type="entry name" value="FAST LEU-RICH DOMAIN-CONTAINING"/>
    <property type="match status" value="1"/>
</dbReference>
<feature type="region of interest" description="Disordered" evidence="1">
    <location>
        <begin position="381"/>
        <end position="469"/>
    </location>
</feature>
<dbReference type="VEuPathDB" id="ToxoDB:CSUI_001510"/>
<dbReference type="GeneID" id="94424927"/>
<feature type="compositionally biased region" description="Basic and acidic residues" evidence="1">
    <location>
        <begin position="353"/>
        <end position="368"/>
    </location>
</feature>
<dbReference type="InterPro" id="IPR050870">
    <property type="entry name" value="FAST_kinase"/>
</dbReference>
<feature type="compositionally biased region" description="Basic and acidic residues" evidence="1">
    <location>
        <begin position="1054"/>
        <end position="1067"/>
    </location>
</feature>
<feature type="region of interest" description="Disordered" evidence="1">
    <location>
        <begin position="320"/>
        <end position="368"/>
    </location>
</feature>
<proteinExistence type="predicted"/>
<dbReference type="GO" id="GO:0035770">
    <property type="term" value="C:ribonucleoprotein granule"/>
    <property type="evidence" value="ECO:0007669"/>
    <property type="project" value="TreeGrafter"/>
</dbReference>
<dbReference type="RefSeq" id="XP_067926317.1">
    <property type="nucleotide sequence ID" value="XM_068061716.1"/>
</dbReference>
<organism evidence="2 3">
    <name type="scientific">Cystoisospora suis</name>
    <dbReference type="NCBI Taxonomy" id="483139"/>
    <lineage>
        <taxon>Eukaryota</taxon>
        <taxon>Sar</taxon>
        <taxon>Alveolata</taxon>
        <taxon>Apicomplexa</taxon>
        <taxon>Conoidasida</taxon>
        <taxon>Coccidia</taxon>
        <taxon>Eucoccidiorida</taxon>
        <taxon>Eimeriorina</taxon>
        <taxon>Sarcocystidae</taxon>
        <taxon>Cystoisospora</taxon>
    </lineage>
</organism>
<dbReference type="GO" id="GO:0003723">
    <property type="term" value="F:RNA binding"/>
    <property type="evidence" value="ECO:0007669"/>
    <property type="project" value="TreeGrafter"/>
</dbReference>
<dbReference type="Proteomes" id="UP000221165">
    <property type="component" value="Unassembled WGS sequence"/>
</dbReference>